<dbReference type="OrthoDB" id="10303750at2759"/>
<feature type="region of interest" description="Disordered" evidence="1">
    <location>
        <begin position="1"/>
        <end position="39"/>
    </location>
</feature>
<reference evidence="2 3" key="1">
    <citation type="submission" date="2016-04" db="EMBL/GenBank/DDBJ databases">
        <title>A degradative enzymes factory behind the ericoid mycorrhizal symbiosis.</title>
        <authorList>
            <consortium name="DOE Joint Genome Institute"/>
            <person name="Martino E."/>
            <person name="Morin E."/>
            <person name="Grelet G."/>
            <person name="Kuo A."/>
            <person name="Kohler A."/>
            <person name="Daghino S."/>
            <person name="Barry K."/>
            <person name="Choi C."/>
            <person name="Cichocki N."/>
            <person name="Clum A."/>
            <person name="Copeland A."/>
            <person name="Hainaut M."/>
            <person name="Haridas S."/>
            <person name="Labutti K."/>
            <person name="Lindquist E."/>
            <person name="Lipzen A."/>
            <person name="Khouja H.-R."/>
            <person name="Murat C."/>
            <person name="Ohm R."/>
            <person name="Olson A."/>
            <person name="Spatafora J."/>
            <person name="Veneault-Fourrey C."/>
            <person name="Henrissat B."/>
            <person name="Grigoriev I."/>
            <person name="Martin F."/>
            <person name="Perotto S."/>
        </authorList>
    </citation>
    <scope>NUCLEOTIDE SEQUENCE [LARGE SCALE GENOMIC DNA]</scope>
    <source>
        <strain evidence="2 3">F</strain>
    </source>
</reference>
<dbReference type="EMBL" id="KZ613947">
    <property type="protein sequence ID" value="PMD39331.1"/>
    <property type="molecule type" value="Genomic_DNA"/>
</dbReference>
<organism evidence="2 3">
    <name type="scientific">Hyaloscypha variabilis (strain UAMH 11265 / GT02V1 / F)</name>
    <name type="common">Meliniomyces variabilis</name>
    <dbReference type="NCBI Taxonomy" id="1149755"/>
    <lineage>
        <taxon>Eukaryota</taxon>
        <taxon>Fungi</taxon>
        <taxon>Dikarya</taxon>
        <taxon>Ascomycota</taxon>
        <taxon>Pezizomycotina</taxon>
        <taxon>Leotiomycetes</taxon>
        <taxon>Helotiales</taxon>
        <taxon>Hyaloscyphaceae</taxon>
        <taxon>Hyaloscypha</taxon>
        <taxon>Hyaloscypha variabilis</taxon>
    </lineage>
</organism>
<evidence type="ECO:0000313" key="3">
    <source>
        <dbReference type="Proteomes" id="UP000235786"/>
    </source>
</evidence>
<name>A0A2J6RLE3_HYAVF</name>
<gene>
    <name evidence="2" type="ORF">L207DRAFT_635258</name>
</gene>
<proteinExistence type="predicted"/>
<evidence type="ECO:0000313" key="2">
    <source>
        <dbReference type="EMBL" id="PMD39331.1"/>
    </source>
</evidence>
<keyword evidence="3" id="KW-1185">Reference proteome</keyword>
<sequence length="169" mass="18597">MPGPPVASSRPVSRFLSSPARCSGSDPVPACDPSSPHQVGKCIGQQNKVVKEDPVDISSPRACVGGRFREYFSAHEDNFVPETRRMHQIFVLAQMHPGLVWSDDHPTTLVARSVFDRLVSASGGDPKDWKVYIANAPGKLPKLIWQNQLLTGSRNGQVRHNDERMDDGL</sequence>
<dbReference type="AlphaFoldDB" id="A0A2J6RLE3"/>
<protein>
    <submittedName>
        <fullName evidence="2">Uncharacterized protein</fullName>
    </submittedName>
</protein>
<evidence type="ECO:0000256" key="1">
    <source>
        <dbReference type="SAM" id="MobiDB-lite"/>
    </source>
</evidence>
<accession>A0A2J6RLE3</accession>
<dbReference type="Proteomes" id="UP000235786">
    <property type="component" value="Unassembled WGS sequence"/>
</dbReference>